<feature type="compositionally biased region" description="Pro residues" evidence="1">
    <location>
        <begin position="153"/>
        <end position="168"/>
    </location>
</feature>
<protein>
    <submittedName>
        <fullName evidence="2">Helix-turn-helix transcriptional regulator</fullName>
    </submittedName>
</protein>
<dbReference type="EMBL" id="CP063196">
    <property type="protein sequence ID" value="UOE20822.1"/>
    <property type="molecule type" value="Genomic_DNA"/>
</dbReference>
<dbReference type="Proteomes" id="UP000265719">
    <property type="component" value="Chromosome"/>
</dbReference>
<dbReference type="Gene3D" id="1.10.260.40">
    <property type="entry name" value="lambda repressor-like DNA-binding domains"/>
    <property type="match status" value="1"/>
</dbReference>
<organism evidence="2 3">
    <name type="scientific">Thermobifida halotolerans</name>
    <dbReference type="NCBI Taxonomy" id="483545"/>
    <lineage>
        <taxon>Bacteria</taxon>
        <taxon>Bacillati</taxon>
        <taxon>Actinomycetota</taxon>
        <taxon>Actinomycetes</taxon>
        <taxon>Streptosporangiales</taxon>
        <taxon>Nocardiopsidaceae</taxon>
        <taxon>Thermobifida</taxon>
    </lineage>
</organism>
<dbReference type="AlphaFoldDB" id="A0A399FYW2"/>
<dbReference type="InterPro" id="IPR010982">
    <property type="entry name" value="Lambda_DNA-bd_dom_sf"/>
</dbReference>
<gene>
    <name evidence="2" type="ORF">NI17_006450</name>
</gene>
<evidence type="ECO:0000313" key="2">
    <source>
        <dbReference type="EMBL" id="UOE20822.1"/>
    </source>
</evidence>
<keyword evidence="3" id="KW-1185">Reference proteome</keyword>
<proteinExistence type="predicted"/>
<dbReference type="CDD" id="cd00093">
    <property type="entry name" value="HTH_XRE"/>
    <property type="match status" value="1"/>
</dbReference>
<dbReference type="KEGG" id="thao:NI17_006450"/>
<feature type="region of interest" description="Disordered" evidence="1">
    <location>
        <begin position="139"/>
        <end position="168"/>
    </location>
</feature>
<dbReference type="RefSeq" id="WP_170163071.1">
    <property type="nucleotide sequence ID" value="NZ_CP063196.1"/>
</dbReference>
<dbReference type="SUPFAM" id="SSF47413">
    <property type="entry name" value="lambda repressor-like DNA-binding domains"/>
    <property type="match status" value="1"/>
</dbReference>
<dbReference type="SMART" id="SM00530">
    <property type="entry name" value="HTH_XRE"/>
    <property type="match status" value="1"/>
</dbReference>
<dbReference type="Pfam" id="PF13560">
    <property type="entry name" value="HTH_31"/>
    <property type="match status" value="1"/>
</dbReference>
<accession>A0A399FYW2</accession>
<evidence type="ECO:0000313" key="3">
    <source>
        <dbReference type="Proteomes" id="UP000265719"/>
    </source>
</evidence>
<dbReference type="GO" id="GO:0003677">
    <property type="term" value="F:DNA binding"/>
    <property type="evidence" value="ECO:0007669"/>
    <property type="project" value="InterPro"/>
</dbReference>
<evidence type="ECO:0000256" key="1">
    <source>
        <dbReference type="SAM" id="MobiDB-lite"/>
    </source>
</evidence>
<dbReference type="InterPro" id="IPR001387">
    <property type="entry name" value="Cro/C1-type_HTH"/>
</dbReference>
<dbReference type="PROSITE" id="PS50943">
    <property type="entry name" value="HTH_CROC1"/>
    <property type="match status" value="1"/>
</dbReference>
<name>A0A399FYW2_9ACTN</name>
<reference evidence="2" key="1">
    <citation type="submission" date="2020-10" db="EMBL/GenBank/DDBJ databases">
        <title>De novo genome project of the cellulose decomposer Thermobifida halotolerans type strain.</title>
        <authorList>
            <person name="Nagy I."/>
            <person name="Horvath B."/>
            <person name="Kukolya J."/>
            <person name="Nagy I."/>
            <person name="Orsini M."/>
        </authorList>
    </citation>
    <scope>NUCLEOTIDE SEQUENCE</scope>
    <source>
        <strain evidence="2">DSM 44931</strain>
    </source>
</reference>
<sequence length="168" mass="17974">MSQPPLTTRAAIEAAITARELDPDHSVLPKEFWTHPAVAQAVARLDVTALIRQARTLTPITQEQLARLTGLTQPTISRIESGRTQPRDLARVRALLASLGAPEPAQHSGPHPLSGYTVRAVIATDPDGRTVVLHAPTQTVADALAPAEQPVATPLPPPPTHPEWPPPR</sequence>